<comment type="caution">
    <text evidence="3">The sequence shown here is derived from an EMBL/GenBank/DDBJ whole genome shotgun (WGS) entry which is preliminary data.</text>
</comment>
<dbReference type="InterPro" id="IPR005135">
    <property type="entry name" value="Endo/exonuclease/phosphatase"/>
</dbReference>
<evidence type="ECO:0000313" key="4">
    <source>
        <dbReference type="Proteomes" id="UP001163823"/>
    </source>
</evidence>
<dbReference type="PANTHER" id="PTHR12121">
    <property type="entry name" value="CARBON CATABOLITE REPRESSOR PROTEIN 4"/>
    <property type="match status" value="1"/>
</dbReference>
<dbReference type="AlphaFoldDB" id="A0AAD7KQQ5"/>
<gene>
    <name evidence="3" type="ORF">O6P43_033443</name>
</gene>
<dbReference type="Proteomes" id="UP001163823">
    <property type="component" value="Chromosome 14"/>
</dbReference>
<proteinExistence type="predicted"/>
<name>A0AAD7KQQ5_QUISA</name>
<dbReference type="KEGG" id="qsa:O6P43_033443"/>
<keyword evidence="4" id="KW-1185">Reference proteome</keyword>
<sequence length="226" mass="25927">MLFVAEFGLRKMSSTPTPKHPKFISVEGSYIYSRSKPDGFRFSLVSYTILAQSSLFPHSPPPSLKWKARSNAILAVLKNFGADFLCLQEVDEYDSFYKENMENFGYSSIYMKRSGKKRDGCGLLYKHDCAELVFEERIEYNDLVKSIPDGKLDDEYKDDLSDKQDLEPKNDSAFKKAPEDRGDPNDPHVRLKRDCVGILAAFTLKDPSHHVIIVANTHLYWNPEWT</sequence>
<dbReference type="Pfam" id="PF03372">
    <property type="entry name" value="Exo_endo_phos"/>
    <property type="match status" value="1"/>
</dbReference>
<protein>
    <submittedName>
        <fullName evidence="3">Carbon catabolite repressor protein 4-like 4</fullName>
    </submittedName>
</protein>
<dbReference type="InterPro" id="IPR036691">
    <property type="entry name" value="Endo/exonu/phosph_ase_sf"/>
</dbReference>
<organism evidence="3 4">
    <name type="scientific">Quillaja saponaria</name>
    <name type="common">Soap bark tree</name>
    <dbReference type="NCBI Taxonomy" id="32244"/>
    <lineage>
        <taxon>Eukaryota</taxon>
        <taxon>Viridiplantae</taxon>
        <taxon>Streptophyta</taxon>
        <taxon>Embryophyta</taxon>
        <taxon>Tracheophyta</taxon>
        <taxon>Spermatophyta</taxon>
        <taxon>Magnoliopsida</taxon>
        <taxon>eudicotyledons</taxon>
        <taxon>Gunneridae</taxon>
        <taxon>Pentapetalae</taxon>
        <taxon>rosids</taxon>
        <taxon>fabids</taxon>
        <taxon>Fabales</taxon>
        <taxon>Quillajaceae</taxon>
        <taxon>Quillaja</taxon>
    </lineage>
</organism>
<dbReference type="EMBL" id="JARAOO010000014">
    <property type="protein sequence ID" value="KAJ7943969.1"/>
    <property type="molecule type" value="Genomic_DNA"/>
</dbReference>
<evidence type="ECO:0000259" key="2">
    <source>
        <dbReference type="Pfam" id="PF03372"/>
    </source>
</evidence>
<evidence type="ECO:0000313" key="3">
    <source>
        <dbReference type="EMBL" id="KAJ7943969.1"/>
    </source>
</evidence>
<reference evidence="3" key="1">
    <citation type="journal article" date="2023" name="Science">
        <title>Elucidation of the pathway for biosynthesis of saponin adjuvants from the soapbark tree.</title>
        <authorList>
            <person name="Reed J."/>
            <person name="Orme A."/>
            <person name="El-Demerdash A."/>
            <person name="Owen C."/>
            <person name="Martin L.B.B."/>
            <person name="Misra R.C."/>
            <person name="Kikuchi S."/>
            <person name="Rejzek M."/>
            <person name="Martin A.C."/>
            <person name="Harkess A."/>
            <person name="Leebens-Mack J."/>
            <person name="Louveau T."/>
            <person name="Stephenson M.J."/>
            <person name="Osbourn A."/>
        </authorList>
    </citation>
    <scope>NUCLEOTIDE SEQUENCE</scope>
    <source>
        <strain evidence="3">S10</strain>
    </source>
</reference>
<dbReference type="PANTHER" id="PTHR12121:SF68">
    <property type="entry name" value="CARBON CATABOLITE REPRESSOR PROTEIN 4 HOMOLOG 4-RELATED"/>
    <property type="match status" value="1"/>
</dbReference>
<accession>A0AAD7KQQ5</accession>
<feature type="region of interest" description="Disordered" evidence="1">
    <location>
        <begin position="157"/>
        <end position="188"/>
    </location>
</feature>
<dbReference type="SUPFAM" id="SSF56219">
    <property type="entry name" value="DNase I-like"/>
    <property type="match status" value="1"/>
</dbReference>
<evidence type="ECO:0000256" key="1">
    <source>
        <dbReference type="SAM" id="MobiDB-lite"/>
    </source>
</evidence>
<feature type="domain" description="Endonuclease/exonuclease/phosphatase" evidence="2">
    <location>
        <begin position="60"/>
        <end position="142"/>
    </location>
</feature>
<dbReference type="GO" id="GO:0000175">
    <property type="term" value="F:3'-5'-RNA exonuclease activity"/>
    <property type="evidence" value="ECO:0007669"/>
    <property type="project" value="TreeGrafter"/>
</dbReference>
<dbReference type="InterPro" id="IPR050410">
    <property type="entry name" value="CCR4/nocturin_mRNA_transcr"/>
</dbReference>
<dbReference type="Gene3D" id="3.60.10.10">
    <property type="entry name" value="Endonuclease/exonuclease/phosphatase"/>
    <property type="match status" value="1"/>
</dbReference>